<reference evidence="3 4" key="1">
    <citation type="journal article" date="2013" name="Genome Announc.">
        <title>Draft genome sequences for three mercury-methylating, sulfate-reducing bacteria.</title>
        <authorList>
            <person name="Brown S.D."/>
            <person name="Hurt R.A.Jr."/>
            <person name="Gilmour C.C."/>
            <person name="Elias D.A."/>
        </authorList>
    </citation>
    <scope>NUCLEOTIDE SEQUENCE [LARGE SCALE GENOMIC DNA]</scope>
    <source>
        <strain evidence="3 4">DSM 2059</strain>
    </source>
</reference>
<name>S7VK64_DESML</name>
<keyword evidence="4" id="KW-1185">Reference proteome</keyword>
<comment type="similarity">
    <text evidence="1">Belongs to the universal stress protein A family.</text>
</comment>
<dbReference type="EMBL" id="ATHJ01000011">
    <property type="protein sequence ID" value="EPR44958.1"/>
    <property type="molecule type" value="Genomic_DNA"/>
</dbReference>
<dbReference type="AlphaFoldDB" id="S7VK64"/>
<dbReference type="InterPro" id="IPR014729">
    <property type="entry name" value="Rossmann-like_a/b/a_fold"/>
</dbReference>
<feature type="domain" description="UspA" evidence="2">
    <location>
        <begin position="3"/>
        <end position="154"/>
    </location>
</feature>
<dbReference type="InterPro" id="IPR006016">
    <property type="entry name" value="UspA"/>
</dbReference>
<dbReference type="STRING" id="897.B2D07_11860"/>
<dbReference type="Pfam" id="PF00582">
    <property type="entry name" value="Usp"/>
    <property type="match status" value="2"/>
</dbReference>
<gene>
    <name evidence="3" type="ORF">dsmv_0994</name>
</gene>
<organism evidence="3 4">
    <name type="scientific">Desulfococcus multivorans DSM 2059</name>
    <dbReference type="NCBI Taxonomy" id="1121405"/>
    <lineage>
        <taxon>Bacteria</taxon>
        <taxon>Pseudomonadati</taxon>
        <taxon>Thermodesulfobacteriota</taxon>
        <taxon>Desulfobacteria</taxon>
        <taxon>Desulfobacterales</taxon>
        <taxon>Desulfococcaceae</taxon>
        <taxon>Desulfococcus</taxon>
    </lineage>
</organism>
<proteinExistence type="inferred from homology"/>
<dbReference type="Proteomes" id="UP000014977">
    <property type="component" value="Unassembled WGS sequence"/>
</dbReference>
<dbReference type="InterPro" id="IPR006015">
    <property type="entry name" value="Universal_stress_UspA"/>
</dbReference>
<dbReference type="SUPFAM" id="SSF52402">
    <property type="entry name" value="Adenine nucleotide alpha hydrolases-like"/>
    <property type="match status" value="2"/>
</dbReference>
<dbReference type="OrthoDB" id="5430193at2"/>
<dbReference type="RefSeq" id="WP_020875185.1">
    <property type="nucleotide sequence ID" value="NZ_ATHJ01000011.1"/>
</dbReference>
<sequence length="309" mass="35155">MEKKILLAVDESKHAKNAIQYVINIAPRVNQLTYTLFHVQPQISQFLHDEARINVRAQSAIEKIKKKNAQNAHALLEKYKNFMVDEGIDETHIESKTAPRNLGLAKDIIEFAQKKHYDAVVVGRRGLTKMQEVFMGSLTTKLVEHSQVIPLWIVDGKVTSRRVLVAVDGSESAFRAVDHVSFIFRNNPHATITLFHVTPRLKDYCRLDYITDEEDLESAILQSDKKCIDQFLSVVEKKFIDAGIAREQVIVRQTKPRFSIGDAILEEIQKGDYGTVVIGRRGTERAFYLGRVSNQVLSKTTRRAVWLVA</sequence>
<accession>S7VK64</accession>
<feature type="domain" description="UspA" evidence="2">
    <location>
        <begin position="161"/>
        <end position="301"/>
    </location>
</feature>
<dbReference type="PANTHER" id="PTHR31964">
    <property type="entry name" value="ADENINE NUCLEOTIDE ALPHA HYDROLASES-LIKE SUPERFAMILY PROTEIN"/>
    <property type="match status" value="1"/>
</dbReference>
<comment type="caution">
    <text evidence="3">The sequence shown here is derived from an EMBL/GenBank/DDBJ whole genome shotgun (WGS) entry which is preliminary data.</text>
</comment>
<evidence type="ECO:0000313" key="3">
    <source>
        <dbReference type="EMBL" id="EPR44958.1"/>
    </source>
</evidence>
<dbReference type="Gene3D" id="3.40.50.620">
    <property type="entry name" value="HUPs"/>
    <property type="match status" value="2"/>
</dbReference>
<protein>
    <submittedName>
        <fullName evidence="3">UspA domain-containing protein</fullName>
    </submittedName>
</protein>
<dbReference type="PRINTS" id="PR01438">
    <property type="entry name" value="UNVRSLSTRESS"/>
</dbReference>
<dbReference type="PANTHER" id="PTHR31964:SF113">
    <property type="entry name" value="USPA DOMAIN-CONTAINING PROTEIN"/>
    <property type="match status" value="1"/>
</dbReference>
<evidence type="ECO:0000256" key="1">
    <source>
        <dbReference type="ARBA" id="ARBA00008791"/>
    </source>
</evidence>
<dbReference type="eggNOG" id="COG0589">
    <property type="taxonomic scope" value="Bacteria"/>
</dbReference>
<evidence type="ECO:0000313" key="4">
    <source>
        <dbReference type="Proteomes" id="UP000014977"/>
    </source>
</evidence>
<dbReference type="CDD" id="cd00293">
    <property type="entry name" value="USP-like"/>
    <property type="match status" value="2"/>
</dbReference>
<evidence type="ECO:0000259" key="2">
    <source>
        <dbReference type="Pfam" id="PF00582"/>
    </source>
</evidence>